<evidence type="ECO:0000313" key="1">
    <source>
        <dbReference type="EMBL" id="ARN78279.1"/>
    </source>
</evidence>
<dbReference type="EMBL" id="CP019344">
    <property type="protein sequence ID" value="ARN78279.1"/>
    <property type="molecule type" value="Genomic_DNA"/>
</dbReference>
<dbReference type="AlphaFoldDB" id="A0A1W6MLD6"/>
<name>A0A1W6MLD6_9FLAO</name>
<sequence length="193" mass="22409">MLKDEIDEINNNIQTQIIMSYSFYKGMDSRKNFRYKSIVETNLYVMTIQSDLVNAVVGLTNSNTEIQMKFYARALSVILYEYLKDLSSILGKELIDNLKAIGFLDPIEGIKKLNKEYSNLRKARSKELRTIRHKTFAHKSKNRIELIDTIFNVDVKSIENLASDIILLNGKLTRLSTKIFKYIGDYHRENGEL</sequence>
<gene>
    <name evidence="1" type="ORF">BST97_09910</name>
</gene>
<dbReference type="OrthoDB" id="1435802at2"/>
<reference evidence="1 2" key="1">
    <citation type="submission" date="2016-11" db="EMBL/GenBank/DDBJ databases">
        <title>Trade-off between light-utilization and light-protection in marine flavobacteria.</title>
        <authorList>
            <person name="Kumagai Y."/>
        </authorList>
    </citation>
    <scope>NUCLEOTIDE SEQUENCE [LARGE SCALE GENOMIC DNA]</scope>
    <source>
        <strain evidence="1 2">JCM 13191</strain>
    </source>
</reference>
<dbReference type="RefSeq" id="WP_085767080.1">
    <property type="nucleotide sequence ID" value="NZ_CP019344.1"/>
</dbReference>
<dbReference type="Proteomes" id="UP000193431">
    <property type="component" value="Chromosome"/>
</dbReference>
<protein>
    <recommendedName>
        <fullName evidence="3">HEPN AbiU2-like domain-containing protein</fullName>
    </recommendedName>
</protein>
<keyword evidence="2" id="KW-1185">Reference proteome</keyword>
<evidence type="ECO:0008006" key="3">
    <source>
        <dbReference type="Google" id="ProtNLM"/>
    </source>
</evidence>
<accession>A0A1W6MLD6</accession>
<evidence type="ECO:0000313" key="2">
    <source>
        <dbReference type="Proteomes" id="UP000193431"/>
    </source>
</evidence>
<proteinExistence type="predicted"/>
<organism evidence="1 2">
    <name type="scientific">Nonlabens spongiae</name>
    <dbReference type="NCBI Taxonomy" id="331648"/>
    <lineage>
        <taxon>Bacteria</taxon>
        <taxon>Pseudomonadati</taxon>
        <taxon>Bacteroidota</taxon>
        <taxon>Flavobacteriia</taxon>
        <taxon>Flavobacteriales</taxon>
        <taxon>Flavobacteriaceae</taxon>
        <taxon>Nonlabens</taxon>
    </lineage>
</organism>